<protein>
    <submittedName>
        <fullName evidence="2">Uncharacterized protein</fullName>
    </submittedName>
</protein>
<sequence length="128" mass="13998">MSAPNGTSNEELRELDVRAQAFIPEAAEHTPHRFLSLAPQTSNSYPKRPTGRRPSQSLSEGGLADVGATTEKAEDQVVAHKRRSSSLSTSSDGGAKSPARFRFLKLNPVHYGEHPDDHQADWHEVAVE</sequence>
<evidence type="ECO:0000256" key="1">
    <source>
        <dbReference type="SAM" id="MobiDB-lite"/>
    </source>
</evidence>
<reference evidence="2" key="1">
    <citation type="submission" date="2022-07" db="EMBL/GenBank/DDBJ databases">
        <title>Fungi with potential for degradation of polypropylene.</title>
        <authorList>
            <person name="Gostincar C."/>
        </authorList>
    </citation>
    <scope>NUCLEOTIDE SEQUENCE</scope>
    <source>
        <strain evidence="2">EXF-13308</strain>
    </source>
</reference>
<organism evidence="2 3">
    <name type="scientific">Pleurostoma richardsiae</name>
    <dbReference type="NCBI Taxonomy" id="41990"/>
    <lineage>
        <taxon>Eukaryota</taxon>
        <taxon>Fungi</taxon>
        <taxon>Dikarya</taxon>
        <taxon>Ascomycota</taxon>
        <taxon>Pezizomycotina</taxon>
        <taxon>Sordariomycetes</taxon>
        <taxon>Sordariomycetidae</taxon>
        <taxon>Calosphaeriales</taxon>
        <taxon>Pleurostomataceae</taxon>
        <taxon>Pleurostoma</taxon>
    </lineage>
</organism>
<keyword evidence="3" id="KW-1185">Reference proteome</keyword>
<evidence type="ECO:0000313" key="2">
    <source>
        <dbReference type="EMBL" id="KAJ9151801.1"/>
    </source>
</evidence>
<accession>A0AA38VUU8</accession>
<dbReference type="AlphaFoldDB" id="A0AA38VUU8"/>
<feature type="region of interest" description="Disordered" evidence="1">
    <location>
        <begin position="27"/>
        <end position="99"/>
    </location>
</feature>
<proteinExistence type="predicted"/>
<dbReference type="Proteomes" id="UP001174694">
    <property type="component" value="Unassembled WGS sequence"/>
</dbReference>
<evidence type="ECO:0000313" key="3">
    <source>
        <dbReference type="Proteomes" id="UP001174694"/>
    </source>
</evidence>
<gene>
    <name evidence="2" type="ORF">NKR23_g2704</name>
</gene>
<name>A0AA38VUU8_9PEZI</name>
<dbReference type="EMBL" id="JANBVO010000005">
    <property type="protein sequence ID" value="KAJ9151801.1"/>
    <property type="molecule type" value="Genomic_DNA"/>
</dbReference>
<comment type="caution">
    <text evidence="2">The sequence shown here is derived from an EMBL/GenBank/DDBJ whole genome shotgun (WGS) entry which is preliminary data.</text>
</comment>